<dbReference type="InterPro" id="IPR050776">
    <property type="entry name" value="Ank_Repeat/CDKN_Inhibitor"/>
</dbReference>
<reference evidence="5" key="1">
    <citation type="submission" date="2021-02" db="EMBL/GenBank/DDBJ databases">
        <title>First Annotated Genome of the Yellow-green Alga Tribonema minus.</title>
        <authorList>
            <person name="Mahan K.M."/>
        </authorList>
    </citation>
    <scope>NUCLEOTIDE SEQUENCE</scope>
    <source>
        <strain evidence="5">UTEX B ZZ1240</strain>
    </source>
</reference>
<evidence type="ECO:0000256" key="2">
    <source>
        <dbReference type="ARBA" id="ARBA00023043"/>
    </source>
</evidence>
<comment type="caution">
    <text evidence="5">The sequence shown here is derived from an EMBL/GenBank/DDBJ whole genome shotgun (WGS) entry which is preliminary data.</text>
</comment>
<evidence type="ECO:0000313" key="6">
    <source>
        <dbReference type="Proteomes" id="UP000664859"/>
    </source>
</evidence>
<dbReference type="InterPro" id="IPR002110">
    <property type="entry name" value="Ankyrin_rpt"/>
</dbReference>
<dbReference type="SMART" id="SM00248">
    <property type="entry name" value="ANK"/>
    <property type="match status" value="3"/>
</dbReference>
<feature type="region of interest" description="Disordered" evidence="4">
    <location>
        <begin position="267"/>
        <end position="331"/>
    </location>
</feature>
<feature type="compositionally biased region" description="Low complexity" evidence="4">
    <location>
        <begin position="276"/>
        <end position="306"/>
    </location>
</feature>
<dbReference type="InterPro" id="IPR036770">
    <property type="entry name" value="Ankyrin_rpt-contain_sf"/>
</dbReference>
<evidence type="ECO:0000256" key="1">
    <source>
        <dbReference type="ARBA" id="ARBA00022737"/>
    </source>
</evidence>
<dbReference type="AlphaFoldDB" id="A0A835YTH2"/>
<evidence type="ECO:0000256" key="3">
    <source>
        <dbReference type="PROSITE-ProRule" id="PRU00023"/>
    </source>
</evidence>
<sequence length="331" mass="32072">MPLDTELHKCANKGDLAGIRELIETDGADVNALGANDRTALHRAAGAGQLEVLQYLLKAGAALEALDRYSRTPLFWAAIGGQTQCLEELLAAGASPIVSTTTGTTAFMAAAGVNSLATVEALIGWVEVHPDKYEMRDLVGGVDNEGKGALQIAKEADPALAKAIKARAPDCFASPTRGLSVPNLGGVVGAGTGMLRRLVGWLRGLFAAAPPPGASATASGDAAATVGANDVAAAAAAAEPAAGASAAAAGGAGAAAADGVPADSKAAALGEGRGDAPPAAAAAAAQPAAAAAAAQSAKPAAPATVAADDKAGAVRAATEAAPPAEVNTARE</sequence>
<dbReference type="OrthoDB" id="46760at2759"/>
<dbReference type="PROSITE" id="PS50088">
    <property type="entry name" value="ANK_REPEAT"/>
    <property type="match status" value="1"/>
</dbReference>
<dbReference type="Proteomes" id="UP000664859">
    <property type="component" value="Unassembled WGS sequence"/>
</dbReference>
<evidence type="ECO:0000313" key="5">
    <source>
        <dbReference type="EMBL" id="KAG5180966.1"/>
    </source>
</evidence>
<keyword evidence="1" id="KW-0677">Repeat</keyword>
<accession>A0A835YTH2</accession>
<gene>
    <name evidence="5" type="ORF">JKP88DRAFT_263714</name>
</gene>
<dbReference type="Pfam" id="PF12796">
    <property type="entry name" value="Ank_2"/>
    <property type="match status" value="1"/>
</dbReference>
<dbReference type="EMBL" id="JAFCMP010000346">
    <property type="protein sequence ID" value="KAG5180966.1"/>
    <property type="molecule type" value="Genomic_DNA"/>
</dbReference>
<dbReference type="PROSITE" id="PS50297">
    <property type="entry name" value="ANK_REP_REGION"/>
    <property type="match status" value="1"/>
</dbReference>
<proteinExistence type="predicted"/>
<feature type="compositionally biased region" description="Low complexity" evidence="4">
    <location>
        <begin position="313"/>
        <end position="331"/>
    </location>
</feature>
<keyword evidence="2 3" id="KW-0040">ANK repeat</keyword>
<name>A0A835YTH2_9STRA</name>
<keyword evidence="6" id="KW-1185">Reference proteome</keyword>
<dbReference type="PANTHER" id="PTHR24201">
    <property type="entry name" value="ANK_REP_REGION DOMAIN-CONTAINING PROTEIN"/>
    <property type="match status" value="1"/>
</dbReference>
<dbReference type="Gene3D" id="1.25.40.20">
    <property type="entry name" value="Ankyrin repeat-containing domain"/>
    <property type="match status" value="1"/>
</dbReference>
<dbReference type="SUPFAM" id="SSF48403">
    <property type="entry name" value="Ankyrin repeat"/>
    <property type="match status" value="1"/>
</dbReference>
<dbReference type="GO" id="GO:0005634">
    <property type="term" value="C:nucleus"/>
    <property type="evidence" value="ECO:0007669"/>
    <property type="project" value="TreeGrafter"/>
</dbReference>
<feature type="repeat" description="ANK" evidence="3">
    <location>
        <begin position="36"/>
        <end position="68"/>
    </location>
</feature>
<organism evidence="5 6">
    <name type="scientific">Tribonema minus</name>
    <dbReference type="NCBI Taxonomy" id="303371"/>
    <lineage>
        <taxon>Eukaryota</taxon>
        <taxon>Sar</taxon>
        <taxon>Stramenopiles</taxon>
        <taxon>Ochrophyta</taxon>
        <taxon>PX clade</taxon>
        <taxon>Xanthophyceae</taxon>
        <taxon>Tribonematales</taxon>
        <taxon>Tribonemataceae</taxon>
        <taxon>Tribonema</taxon>
    </lineage>
</organism>
<protein>
    <submittedName>
        <fullName evidence="5">Ankyrin repeat-containing domain protein</fullName>
    </submittedName>
</protein>
<evidence type="ECO:0000256" key="4">
    <source>
        <dbReference type="SAM" id="MobiDB-lite"/>
    </source>
</evidence>
<dbReference type="PANTHER" id="PTHR24201:SF16">
    <property type="entry name" value="ANKYRIN-1-LIKE-RELATED"/>
    <property type="match status" value="1"/>
</dbReference>